<dbReference type="GO" id="GO:0016298">
    <property type="term" value="F:lipase activity"/>
    <property type="evidence" value="ECO:0007669"/>
    <property type="project" value="InterPro"/>
</dbReference>
<dbReference type="STRING" id="178035.A0A154PMI9"/>
<reference evidence="3 4" key="1">
    <citation type="submission" date="2015-07" db="EMBL/GenBank/DDBJ databases">
        <title>The genome of Dufourea novaeangliae.</title>
        <authorList>
            <person name="Pan H."/>
            <person name="Kapheim K."/>
        </authorList>
    </citation>
    <scope>NUCLEOTIDE SEQUENCE [LARGE SCALE GENOMIC DNA]</scope>
    <source>
        <strain evidence="3">0120121106</strain>
        <tissue evidence="3">Whole body</tissue>
    </source>
</reference>
<dbReference type="EMBL" id="KQ434978">
    <property type="protein sequence ID" value="KZC13053.1"/>
    <property type="molecule type" value="Genomic_DNA"/>
</dbReference>
<keyword evidence="4" id="KW-1185">Reference proteome</keyword>
<gene>
    <name evidence="3" type="ORF">WN55_04950</name>
</gene>
<dbReference type="OrthoDB" id="5978072at2759"/>
<dbReference type="Gene3D" id="3.40.50.1820">
    <property type="entry name" value="alpha/beta hydrolase"/>
    <property type="match status" value="2"/>
</dbReference>
<organism evidence="3 4">
    <name type="scientific">Dufourea novaeangliae</name>
    <name type="common">Sweat bee</name>
    <dbReference type="NCBI Taxonomy" id="178035"/>
    <lineage>
        <taxon>Eukaryota</taxon>
        <taxon>Metazoa</taxon>
        <taxon>Ecdysozoa</taxon>
        <taxon>Arthropoda</taxon>
        <taxon>Hexapoda</taxon>
        <taxon>Insecta</taxon>
        <taxon>Pterygota</taxon>
        <taxon>Neoptera</taxon>
        <taxon>Endopterygota</taxon>
        <taxon>Hymenoptera</taxon>
        <taxon>Apocrita</taxon>
        <taxon>Aculeata</taxon>
        <taxon>Apoidea</taxon>
        <taxon>Anthophila</taxon>
        <taxon>Halictidae</taxon>
        <taxon>Rophitinae</taxon>
        <taxon>Dufourea</taxon>
    </lineage>
</organism>
<dbReference type="PANTHER" id="PTHR18952:SF228">
    <property type="entry name" value="CARBONIC ANHYDRASE-RELATED PROTEIN A, ISOFORM B"/>
    <property type="match status" value="1"/>
</dbReference>
<dbReference type="PROSITE" id="PS51144">
    <property type="entry name" value="ALPHA_CA_2"/>
    <property type="match status" value="1"/>
</dbReference>
<dbReference type="Pfam" id="PF00151">
    <property type="entry name" value="Lipase"/>
    <property type="match status" value="1"/>
</dbReference>
<dbReference type="InterPro" id="IPR036398">
    <property type="entry name" value="CA_dom_sf"/>
</dbReference>
<dbReference type="GO" id="GO:0004089">
    <property type="term" value="F:carbonate dehydratase activity"/>
    <property type="evidence" value="ECO:0007669"/>
    <property type="project" value="InterPro"/>
</dbReference>
<dbReference type="GO" id="GO:0006730">
    <property type="term" value="P:one-carbon metabolic process"/>
    <property type="evidence" value="ECO:0007669"/>
    <property type="project" value="TreeGrafter"/>
</dbReference>
<feature type="domain" description="Alpha-carbonic anhydrase" evidence="2">
    <location>
        <begin position="156"/>
        <end position="422"/>
    </location>
</feature>
<evidence type="ECO:0000313" key="3">
    <source>
        <dbReference type="EMBL" id="KZC13053.1"/>
    </source>
</evidence>
<dbReference type="Proteomes" id="UP000076502">
    <property type="component" value="Unassembled WGS sequence"/>
</dbReference>
<dbReference type="Gene3D" id="3.10.200.10">
    <property type="entry name" value="Alpha carbonic anhydrase"/>
    <property type="match status" value="1"/>
</dbReference>
<proteinExistence type="inferred from homology"/>
<comment type="similarity">
    <text evidence="1">Belongs to the alpha-carbonic anhydrase family.</text>
</comment>
<evidence type="ECO:0000259" key="2">
    <source>
        <dbReference type="PROSITE" id="PS51144"/>
    </source>
</evidence>
<dbReference type="SUPFAM" id="SSF53474">
    <property type="entry name" value="alpha/beta-Hydrolases"/>
    <property type="match status" value="1"/>
</dbReference>
<dbReference type="InterPro" id="IPR023561">
    <property type="entry name" value="Carbonic_anhydrase_a-class"/>
</dbReference>
<evidence type="ECO:0000313" key="4">
    <source>
        <dbReference type="Proteomes" id="UP000076502"/>
    </source>
</evidence>
<dbReference type="InterPro" id="IPR013818">
    <property type="entry name" value="Lipase"/>
</dbReference>
<accession>A0A154PMI9</accession>
<dbReference type="PANTHER" id="PTHR18952">
    <property type="entry name" value="CARBONIC ANHYDRASE"/>
    <property type="match status" value="1"/>
</dbReference>
<dbReference type="SUPFAM" id="SSF51069">
    <property type="entry name" value="Carbonic anhydrase"/>
    <property type="match status" value="1"/>
</dbReference>
<dbReference type="Pfam" id="PF00194">
    <property type="entry name" value="Carb_anhydrase"/>
    <property type="match status" value="1"/>
</dbReference>
<name>A0A154PMI9_DUFNO</name>
<dbReference type="AlphaFoldDB" id="A0A154PMI9"/>
<protein>
    <submittedName>
        <fullName evidence="3">Carbonic anhydrase-related protein 10</fullName>
    </submittedName>
</protein>
<dbReference type="InterPro" id="IPR029058">
    <property type="entry name" value="AB_hydrolase_fold"/>
</dbReference>
<dbReference type="SMART" id="SM01057">
    <property type="entry name" value="Carb_anhydrase"/>
    <property type="match status" value="1"/>
</dbReference>
<dbReference type="InterPro" id="IPR001148">
    <property type="entry name" value="CA_dom"/>
</dbReference>
<dbReference type="GO" id="GO:0008270">
    <property type="term" value="F:zinc ion binding"/>
    <property type="evidence" value="ECO:0007669"/>
    <property type="project" value="InterPro"/>
</dbReference>
<evidence type="ECO:0000256" key="1">
    <source>
        <dbReference type="ARBA" id="ARBA00010718"/>
    </source>
</evidence>
<sequence>MTRHTETSTPITRNPSLEPVMMEFAVIPSLKFSSVAACHLKASHLWAIMVDVYPDISNATLIPGLVGERGEGEGRGERERARRWGNNAVPEAIRLTFSVATAGLGRNSWLNVKPIPVGKSGGPTTESQVRIIGLPHRVSRRSLVTDSELSLTDVRQRCSFPSQLLQTVITVGPGFWGLINPQWFLCSKGRRQSPINIKPDKLLFDRHLRPVLVDKHKVSGSLQNTGHVLVFRADRDAKVRVNITGGPLAYHYQFEEIYIHYGQEDDHGSEHRINNYAFPAEIQVYGFNAELYHNMSEAQHKSQGLVAISLMVQLGQTLNPELQIITSVLNQVIYRGKKAPIRHLSLKNLLPDTDGYMTYEGSTTHPGCWETAVWLILNKPIYITAKEKFRCLWVRWDDLFWVIGVFEVHPCAYSDCLVGTNTVKVGLVLENLKSDSGPKQRDASYKEVNIQNCPQLVSEMNLNETTMMFLPGWLEYVDFPTVVDLMKAYLNATNQNVMSVDYGCVSLQPYVTSVALSDDVGMLVAGCIKDMVTAGVDKSKIHLMGLSLGAQICGKAGRLLDFQLSWILAYANPQIGCSHIRAEFLQTEAVGNQNGFLAVKCDSYDYFKVDACNRSDIIPMGERPPALALVYPPLFHVQFHYNSSHMFNLILLL</sequence>